<evidence type="ECO:0000313" key="3">
    <source>
        <dbReference type="EMBL" id="TNN00174.1"/>
    </source>
</evidence>
<name>A0A4Z2C7N7_9TELE</name>
<gene>
    <name evidence="3" type="ORF">fugu_011420</name>
</gene>
<proteinExistence type="predicted"/>
<comment type="caution">
    <text evidence="3">The sequence shown here is derived from an EMBL/GenBank/DDBJ whole genome shotgun (WGS) entry which is preliminary data.</text>
</comment>
<dbReference type="EMBL" id="SWLE01000004">
    <property type="protein sequence ID" value="TNN00174.1"/>
    <property type="molecule type" value="Genomic_DNA"/>
</dbReference>
<feature type="coiled-coil region" evidence="1">
    <location>
        <begin position="153"/>
        <end position="260"/>
    </location>
</feature>
<protein>
    <recommendedName>
        <fullName evidence="2">Unconventional myosin-Va/b domain-containing protein</fullName>
    </recommendedName>
</protein>
<organism evidence="3 4">
    <name type="scientific">Takifugu bimaculatus</name>
    <dbReference type="NCBI Taxonomy" id="433685"/>
    <lineage>
        <taxon>Eukaryota</taxon>
        <taxon>Metazoa</taxon>
        <taxon>Chordata</taxon>
        <taxon>Craniata</taxon>
        <taxon>Vertebrata</taxon>
        <taxon>Euteleostomi</taxon>
        <taxon>Actinopterygii</taxon>
        <taxon>Neopterygii</taxon>
        <taxon>Teleostei</taxon>
        <taxon>Neoteleostei</taxon>
        <taxon>Acanthomorphata</taxon>
        <taxon>Eupercaria</taxon>
        <taxon>Tetraodontiformes</taxon>
        <taxon>Tetradontoidea</taxon>
        <taxon>Tetraodontidae</taxon>
        <taxon>Takifugu</taxon>
    </lineage>
</organism>
<reference evidence="3 4" key="1">
    <citation type="submission" date="2019-04" db="EMBL/GenBank/DDBJ databases">
        <title>The sequence and de novo assembly of Takifugu bimaculatus genome using PacBio and Hi-C technologies.</title>
        <authorList>
            <person name="Xu P."/>
            <person name="Liu B."/>
            <person name="Zhou Z."/>
        </authorList>
    </citation>
    <scope>NUCLEOTIDE SEQUENCE [LARGE SCALE GENOMIC DNA]</scope>
    <source>
        <strain evidence="3">TB-2018</strain>
        <tissue evidence="3">Muscle</tissue>
    </source>
</reference>
<evidence type="ECO:0000259" key="2">
    <source>
        <dbReference type="Pfam" id="PF25966"/>
    </source>
</evidence>
<dbReference type="Proteomes" id="UP000516260">
    <property type="component" value="Chromosome 12"/>
</dbReference>
<dbReference type="Pfam" id="PF25966">
    <property type="entry name" value="Myo5a"/>
    <property type="match status" value="1"/>
</dbReference>
<evidence type="ECO:0000256" key="1">
    <source>
        <dbReference type="SAM" id="Coils"/>
    </source>
</evidence>
<feature type="coiled-coil region" evidence="1">
    <location>
        <begin position="32"/>
        <end position="101"/>
    </location>
</feature>
<dbReference type="AlphaFoldDB" id="A0A4Z2C7N7"/>
<evidence type="ECO:0000313" key="4">
    <source>
        <dbReference type="Proteomes" id="UP000516260"/>
    </source>
</evidence>
<keyword evidence="4" id="KW-1185">Reference proteome</keyword>
<dbReference type="InterPro" id="IPR058662">
    <property type="entry name" value="Myo5a/b_dom"/>
</dbReference>
<keyword evidence="1" id="KW-0175">Coiled coil</keyword>
<accession>A0A4Z2C7N7</accession>
<feature type="domain" description="Unconventional myosin-Va/b" evidence="2">
    <location>
        <begin position="28"/>
        <end position="107"/>
    </location>
</feature>
<sequence length="298" mass="34469">MAADHCLPLPLICVCSPKKESVEQITVGTVELDLEKLKRHELESENRKLKRDLNDLRKSLSSENAHLMPPTPGSRPYNTLLAQLNSSNEELEIRKEEVLLLHSHMIRQDAVKRRDSTLGESVKLDPEGPSLSHVDRTTPLGTLDEDGELWRDYEGLKEANRLLESQMQQQRRVHTEEYNKLLDEVERLRKEKEEEQNLLAQSLVLSEDAHIEGHLKHEITRLTRENLELLKQRETQDEAIRKLKEQLEDYVKKVEAYEAAAQPRAIAANIPRKEHEFQGLLEYRVADVSRLLKKGGHR</sequence>